<dbReference type="NCBIfam" id="TIGR01643">
    <property type="entry name" value="YD_repeat_2x"/>
    <property type="match status" value="1"/>
</dbReference>
<accession>A0ABX1XG81</accession>
<comment type="caution">
    <text evidence="1">The sequence shown here is derived from an EMBL/GenBank/DDBJ whole genome shotgun (WGS) entry which is preliminary data.</text>
</comment>
<evidence type="ECO:0000313" key="1">
    <source>
        <dbReference type="EMBL" id="NOU67512.1"/>
    </source>
</evidence>
<evidence type="ECO:0000313" key="2">
    <source>
        <dbReference type="Proteomes" id="UP000653578"/>
    </source>
</evidence>
<gene>
    <name evidence="1" type="ORF">GC096_26065</name>
</gene>
<proteinExistence type="predicted"/>
<keyword evidence="2" id="KW-1185">Reference proteome</keyword>
<protein>
    <submittedName>
        <fullName evidence="1">Uncharacterized protein</fullName>
    </submittedName>
</protein>
<dbReference type="Proteomes" id="UP000653578">
    <property type="component" value="Unassembled WGS sequence"/>
</dbReference>
<name>A0ABX1XG81_9BACL</name>
<sequence length="16" mass="1869">MSYNYNAHGRLKSITN</sequence>
<dbReference type="InterPro" id="IPR006530">
    <property type="entry name" value="YD"/>
</dbReference>
<dbReference type="EMBL" id="WHNY01000067">
    <property type="protein sequence ID" value="NOU67512.1"/>
    <property type="molecule type" value="Genomic_DNA"/>
</dbReference>
<reference evidence="1 2" key="1">
    <citation type="submission" date="2019-10" db="EMBL/GenBank/DDBJ databases">
        <title>Description of Paenibacillus humi sp. nov.</title>
        <authorList>
            <person name="Carlier A."/>
            <person name="Qi S."/>
        </authorList>
    </citation>
    <scope>NUCLEOTIDE SEQUENCE [LARGE SCALE GENOMIC DNA]</scope>
    <source>
        <strain evidence="1 2">LMG 31461</strain>
    </source>
</reference>
<organism evidence="1 2">
    <name type="scientific">Paenibacillus plantarum</name>
    <dbReference type="NCBI Taxonomy" id="2654975"/>
    <lineage>
        <taxon>Bacteria</taxon>
        <taxon>Bacillati</taxon>
        <taxon>Bacillota</taxon>
        <taxon>Bacilli</taxon>
        <taxon>Bacillales</taxon>
        <taxon>Paenibacillaceae</taxon>
        <taxon>Paenibacillus</taxon>
    </lineage>
</organism>